<feature type="transmembrane region" description="Helical" evidence="5">
    <location>
        <begin position="386"/>
        <end position="403"/>
    </location>
</feature>
<feature type="transmembrane region" description="Helical" evidence="5">
    <location>
        <begin position="415"/>
        <end position="436"/>
    </location>
</feature>
<feature type="transmembrane region" description="Helical" evidence="5">
    <location>
        <begin position="116"/>
        <end position="137"/>
    </location>
</feature>
<dbReference type="Proteomes" id="UP000595362">
    <property type="component" value="Chromosome"/>
</dbReference>
<feature type="transmembrane region" description="Helical" evidence="5">
    <location>
        <begin position="230"/>
        <end position="251"/>
    </location>
</feature>
<evidence type="ECO:0000256" key="2">
    <source>
        <dbReference type="ARBA" id="ARBA00022692"/>
    </source>
</evidence>
<protein>
    <submittedName>
        <fullName evidence="7">O-antigen ligase family protein</fullName>
    </submittedName>
</protein>
<feature type="transmembrane region" description="Helical" evidence="5">
    <location>
        <begin position="86"/>
        <end position="109"/>
    </location>
</feature>
<keyword evidence="7" id="KW-0436">Ligase</keyword>
<name>A0A7T5R3F8_9BACT</name>
<evidence type="ECO:0000313" key="7">
    <source>
        <dbReference type="EMBL" id="QQG36746.1"/>
    </source>
</evidence>
<dbReference type="InterPro" id="IPR007016">
    <property type="entry name" value="O-antigen_ligase-rel_domated"/>
</dbReference>
<evidence type="ECO:0000256" key="3">
    <source>
        <dbReference type="ARBA" id="ARBA00022989"/>
    </source>
</evidence>
<feature type="transmembrane region" description="Helical" evidence="5">
    <location>
        <begin position="326"/>
        <end position="350"/>
    </location>
</feature>
<comment type="subcellular location">
    <subcellularLocation>
        <location evidence="1">Membrane</location>
        <topology evidence="1">Multi-pass membrane protein</topology>
    </subcellularLocation>
</comment>
<keyword evidence="2 5" id="KW-0812">Transmembrane</keyword>
<dbReference type="EMBL" id="CP066681">
    <property type="protein sequence ID" value="QQG36746.1"/>
    <property type="molecule type" value="Genomic_DNA"/>
</dbReference>
<evidence type="ECO:0000256" key="5">
    <source>
        <dbReference type="SAM" id="Phobius"/>
    </source>
</evidence>
<feature type="domain" description="O-antigen ligase-related" evidence="6">
    <location>
        <begin position="187"/>
        <end position="339"/>
    </location>
</feature>
<sequence length="573" mass="62201">MKRLIPYMLPALASLSLLASLPFLQPYEAFRLLALAAGLAAWAVMLADSSQRSPTVQVTPLSAAILAFTLWCGFTFFWSVSPFATVIAWGALWLLSLWYLIFAVLPASVLQMGRALGGVVAVCAMMGAWALAQYFIWPQFLNENGNIRFPFADPNNYAGLLNLGIFMSLGLLFSGQNKRGCRVFLLIAAVVMLSALVLIGSRMAMACTVAGLGVFAWLARGGKEGPGPMGLFIGLFMAMVAILLASGLWGGGRLTALERVMELAALSDDKSLSARLDIWASTWELIARHMWQGAGLGTFFLLYPAVRAPSEIYSSGLMAHADPLQFWAEAGFPALALFYAILLMVLFRFYRYWKSSAADTSGRLLVAGLFCALLTLALHLHVTFHLYVPALLVATGLTLGAFARLTTLSTERSTALSFQTLASVIFLGLLAFAVVYQSCLFSEMHARQAAAALERGDLETFSRMVNQAGHEGFGLNPRPYVQAASIPIGLLQTSRGPAEEREALFLQADRLLDQALAASPVNAGAYYSKALLYGVMGRPEIDHFLDLTLKYDPQHRQARQLQQARGRAGVTTP</sequence>
<keyword evidence="3 5" id="KW-1133">Transmembrane helix</keyword>
<accession>A0A7T5R3F8</accession>
<proteinExistence type="predicted"/>
<evidence type="ECO:0000259" key="6">
    <source>
        <dbReference type="Pfam" id="PF04932"/>
    </source>
</evidence>
<feature type="transmembrane region" description="Helical" evidence="5">
    <location>
        <begin position="285"/>
        <end position="306"/>
    </location>
</feature>
<dbReference type="GO" id="GO:0016874">
    <property type="term" value="F:ligase activity"/>
    <property type="evidence" value="ECO:0007669"/>
    <property type="project" value="UniProtKB-KW"/>
</dbReference>
<dbReference type="InterPro" id="IPR051533">
    <property type="entry name" value="WaaL-like"/>
</dbReference>
<dbReference type="AlphaFoldDB" id="A0A7T5R3F8"/>
<feature type="transmembrane region" description="Helical" evidence="5">
    <location>
        <begin position="185"/>
        <end position="218"/>
    </location>
</feature>
<organism evidence="7 8">
    <name type="scientific">Micavibrio aeruginosavorus</name>
    <dbReference type="NCBI Taxonomy" id="349221"/>
    <lineage>
        <taxon>Bacteria</taxon>
        <taxon>Pseudomonadati</taxon>
        <taxon>Bdellovibrionota</taxon>
        <taxon>Bdellovibrionia</taxon>
        <taxon>Bdellovibrionales</taxon>
        <taxon>Pseudobdellovibrionaceae</taxon>
        <taxon>Micavibrio</taxon>
    </lineage>
</organism>
<feature type="transmembrane region" description="Helical" evidence="5">
    <location>
        <begin position="362"/>
        <end position="380"/>
    </location>
</feature>
<gene>
    <name evidence="7" type="ORF">HYS17_02935</name>
</gene>
<keyword evidence="4 5" id="KW-0472">Membrane</keyword>
<feature type="transmembrane region" description="Helical" evidence="5">
    <location>
        <begin position="157"/>
        <end position="173"/>
    </location>
</feature>
<feature type="transmembrane region" description="Helical" evidence="5">
    <location>
        <begin position="29"/>
        <end position="47"/>
    </location>
</feature>
<dbReference type="GO" id="GO:0016020">
    <property type="term" value="C:membrane"/>
    <property type="evidence" value="ECO:0007669"/>
    <property type="project" value="UniProtKB-SubCell"/>
</dbReference>
<evidence type="ECO:0000256" key="1">
    <source>
        <dbReference type="ARBA" id="ARBA00004141"/>
    </source>
</evidence>
<dbReference type="PANTHER" id="PTHR37422:SF13">
    <property type="entry name" value="LIPOPOLYSACCHARIDE BIOSYNTHESIS PROTEIN PA4999-RELATED"/>
    <property type="match status" value="1"/>
</dbReference>
<dbReference type="PANTHER" id="PTHR37422">
    <property type="entry name" value="TEICHURONIC ACID BIOSYNTHESIS PROTEIN TUAE"/>
    <property type="match status" value="1"/>
</dbReference>
<evidence type="ECO:0000256" key="4">
    <source>
        <dbReference type="ARBA" id="ARBA00023136"/>
    </source>
</evidence>
<evidence type="ECO:0000313" key="8">
    <source>
        <dbReference type="Proteomes" id="UP000595362"/>
    </source>
</evidence>
<reference evidence="7 8" key="1">
    <citation type="submission" date="2020-07" db="EMBL/GenBank/DDBJ databases">
        <title>Huge and variable diversity of episymbiotic CPR bacteria and DPANN archaea in groundwater ecosystems.</title>
        <authorList>
            <person name="He C.Y."/>
            <person name="Keren R."/>
            <person name="Whittaker M."/>
            <person name="Farag I.F."/>
            <person name="Doudna J."/>
            <person name="Cate J.H.D."/>
            <person name="Banfield J.F."/>
        </authorList>
    </citation>
    <scope>NUCLEOTIDE SEQUENCE [LARGE SCALE GENOMIC DNA]</scope>
    <source>
        <strain evidence="7">NC_groundwater_70_Ag_B-0.1um_54_66</strain>
    </source>
</reference>
<dbReference type="Pfam" id="PF04932">
    <property type="entry name" value="Wzy_C"/>
    <property type="match status" value="1"/>
</dbReference>
<feature type="transmembrane region" description="Helical" evidence="5">
    <location>
        <begin position="59"/>
        <end position="80"/>
    </location>
</feature>